<dbReference type="InterPro" id="IPR029063">
    <property type="entry name" value="SAM-dependent_MTases_sf"/>
</dbReference>
<dbReference type="EMBL" id="PGTN01000069">
    <property type="protein sequence ID" value="PJF47087.1"/>
    <property type="molecule type" value="Genomic_DNA"/>
</dbReference>
<name>A0A2M8QBB3_9CHLR</name>
<accession>A0A2M8QBB3</accession>
<organism evidence="2 3">
    <name type="scientific">Candidatus Thermofonsia Clade 3 bacterium</name>
    <dbReference type="NCBI Taxonomy" id="2364212"/>
    <lineage>
        <taxon>Bacteria</taxon>
        <taxon>Bacillati</taxon>
        <taxon>Chloroflexota</taxon>
        <taxon>Candidatus Thermofontia</taxon>
        <taxon>Candidatus Thermofonsia Clade 3</taxon>
    </lineage>
</organism>
<dbReference type="InterPro" id="IPR013216">
    <property type="entry name" value="Methyltransf_11"/>
</dbReference>
<dbReference type="CDD" id="cd02440">
    <property type="entry name" value="AdoMet_MTases"/>
    <property type="match status" value="1"/>
</dbReference>
<reference evidence="2 3" key="1">
    <citation type="submission" date="2017-11" db="EMBL/GenBank/DDBJ databases">
        <title>Evolution of Phototrophy in the Chloroflexi Phylum Driven by Horizontal Gene Transfer.</title>
        <authorList>
            <person name="Ward L.M."/>
            <person name="Hemp J."/>
            <person name="Shih P.M."/>
            <person name="Mcglynn S.E."/>
            <person name="Fischer W."/>
        </authorList>
    </citation>
    <scope>NUCLEOTIDE SEQUENCE [LARGE SCALE GENOMIC DNA]</scope>
    <source>
        <strain evidence="2">JP3_7</strain>
    </source>
</reference>
<dbReference type="GO" id="GO:0008757">
    <property type="term" value="F:S-adenosylmethionine-dependent methyltransferase activity"/>
    <property type="evidence" value="ECO:0007669"/>
    <property type="project" value="InterPro"/>
</dbReference>
<dbReference type="SUPFAM" id="SSF53335">
    <property type="entry name" value="S-adenosyl-L-methionine-dependent methyltransferases"/>
    <property type="match status" value="1"/>
</dbReference>
<proteinExistence type="predicted"/>
<feature type="domain" description="Methyltransferase type 11" evidence="1">
    <location>
        <begin position="69"/>
        <end position="165"/>
    </location>
</feature>
<dbReference type="PANTHER" id="PTHR43464:SF83">
    <property type="entry name" value="MALONYL-[ACYL-CARRIER PROTEIN] O-METHYLTRANSFERASE"/>
    <property type="match status" value="1"/>
</dbReference>
<dbReference type="PANTHER" id="PTHR43464">
    <property type="entry name" value="METHYLTRANSFERASE"/>
    <property type="match status" value="1"/>
</dbReference>
<evidence type="ECO:0000313" key="3">
    <source>
        <dbReference type="Proteomes" id="UP000230790"/>
    </source>
</evidence>
<dbReference type="Pfam" id="PF08241">
    <property type="entry name" value="Methyltransf_11"/>
    <property type="match status" value="1"/>
</dbReference>
<dbReference type="Proteomes" id="UP000230790">
    <property type="component" value="Unassembled WGS sequence"/>
</dbReference>
<sequence>MRARIVRLALFVLGLATGATLAVRWVTRRAALITPPACAPLLLSPLRMAYRAPSRLLRFLEPKPDWTVLDLGCGNGAFTLPLARYVRRIHAVDVQPAMVAALRRRLCRAGLDNVVVHVAPATRLPFEAHTFDAVLMISVLPMLHDRSAALSEARRVLKPDGVLIVGEEWIEPEYVGWRTVMRWAESAGFTLRAHTSNPLCYTLKLVQRSEVR</sequence>
<evidence type="ECO:0000313" key="2">
    <source>
        <dbReference type="EMBL" id="PJF47087.1"/>
    </source>
</evidence>
<gene>
    <name evidence="2" type="ORF">CUN48_10545</name>
</gene>
<evidence type="ECO:0000259" key="1">
    <source>
        <dbReference type="Pfam" id="PF08241"/>
    </source>
</evidence>
<protein>
    <recommendedName>
        <fullName evidence="1">Methyltransferase type 11 domain-containing protein</fullName>
    </recommendedName>
</protein>
<dbReference type="AlphaFoldDB" id="A0A2M8QBB3"/>
<comment type="caution">
    <text evidence="2">The sequence shown here is derived from an EMBL/GenBank/DDBJ whole genome shotgun (WGS) entry which is preliminary data.</text>
</comment>
<feature type="non-terminal residue" evidence="2">
    <location>
        <position position="212"/>
    </location>
</feature>
<dbReference type="Gene3D" id="3.40.50.150">
    <property type="entry name" value="Vaccinia Virus protein VP39"/>
    <property type="match status" value="1"/>
</dbReference>